<organism evidence="2">
    <name type="scientific">Guillardia theta (strain CCMP2712)</name>
    <name type="common">Cryptophyte</name>
    <dbReference type="NCBI Taxonomy" id="905079"/>
    <lineage>
        <taxon>Eukaryota</taxon>
        <taxon>Cryptophyceae</taxon>
        <taxon>Pyrenomonadales</taxon>
        <taxon>Geminigeraceae</taxon>
        <taxon>Guillardia</taxon>
    </lineage>
</organism>
<dbReference type="Proteomes" id="UP000011087">
    <property type="component" value="Unassembled WGS sequence"/>
</dbReference>
<dbReference type="RefSeq" id="XP_005829068.1">
    <property type="nucleotide sequence ID" value="XM_005829011.1"/>
</dbReference>
<dbReference type="InterPro" id="IPR001347">
    <property type="entry name" value="SIS_dom"/>
</dbReference>
<reference evidence="4" key="2">
    <citation type="submission" date="2012-11" db="EMBL/GenBank/DDBJ databases">
        <authorList>
            <person name="Kuo A."/>
            <person name="Curtis B.A."/>
            <person name="Tanifuji G."/>
            <person name="Burki F."/>
            <person name="Gruber A."/>
            <person name="Irimia M."/>
            <person name="Maruyama S."/>
            <person name="Arias M.C."/>
            <person name="Ball S.G."/>
            <person name="Gile G.H."/>
            <person name="Hirakawa Y."/>
            <person name="Hopkins J.F."/>
            <person name="Rensing S.A."/>
            <person name="Schmutz J."/>
            <person name="Symeonidi A."/>
            <person name="Elias M."/>
            <person name="Eveleigh R.J."/>
            <person name="Herman E.K."/>
            <person name="Klute M.J."/>
            <person name="Nakayama T."/>
            <person name="Obornik M."/>
            <person name="Reyes-Prieto A."/>
            <person name="Armbrust E.V."/>
            <person name="Aves S.J."/>
            <person name="Beiko R.G."/>
            <person name="Coutinho P."/>
            <person name="Dacks J.B."/>
            <person name="Durnford D.G."/>
            <person name="Fast N.M."/>
            <person name="Green B.R."/>
            <person name="Grisdale C."/>
            <person name="Hempe F."/>
            <person name="Henrissat B."/>
            <person name="Hoppner M.P."/>
            <person name="Ishida K.-I."/>
            <person name="Kim E."/>
            <person name="Koreny L."/>
            <person name="Kroth P.G."/>
            <person name="Liu Y."/>
            <person name="Malik S.-B."/>
            <person name="Maier U.G."/>
            <person name="McRose D."/>
            <person name="Mock T."/>
            <person name="Neilson J.A."/>
            <person name="Onodera N.T."/>
            <person name="Poole A.M."/>
            <person name="Pritham E.J."/>
            <person name="Richards T.A."/>
            <person name="Rocap G."/>
            <person name="Roy S.W."/>
            <person name="Sarai C."/>
            <person name="Schaack S."/>
            <person name="Shirato S."/>
            <person name="Slamovits C.H."/>
            <person name="Spencer D.F."/>
            <person name="Suzuki S."/>
            <person name="Worden A.Z."/>
            <person name="Zauner S."/>
            <person name="Barry K."/>
            <person name="Bell C."/>
            <person name="Bharti A.K."/>
            <person name="Crow J.A."/>
            <person name="Grimwood J."/>
            <person name="Kramer R."/>
            <person name="Lindquist E."/>
            <person name="Lucas S."/>
            <person name="Salamov A."/>
            <person name="McFadden G.I."/>
            <person name="Lane C.E."/>
            <person name="Keeling P.J."/>
            <person name="Gray M.W."/>
            <person name="Grigoriev I.V."/>
            <person name="Archibald J.M."/>
        </authorList>
    </citation>
    <scope>NUCLEOTIDE SEQUENCE</scope>
    <source>
        <strain evidence="4">CCMP2712</strain>
    </source>
</reference>
<dbReference type="KEGG" id="gtt:GUITHDRAFT_111941"/>
<dbReference type="OMA" id="MTANEHA"/>
<dbReference type="EnsemblProtists" id="EKX42088">
    <property type="protein sequence ID" value="EKX42088"/>
    <property type="gene ID" value="GUITHDRAFT_111941"/>
</dbReference>
<dbReference type="GO" id="GO:1901135">
    <property type="term" value="P:carbohydrate derivative metabolic process"/>
    <property type="evidence" value="ECO:0007669"/>
    <property type="project" value="InterPro"/>
</dbReference>
<dbReference type="OrthoDB" id="8196178at2759"/>
<evidence type="ECO:0000313" key="2">
    <source>
        <dbReference type="EMBL" id="EKX42088.1"/>
    </source>
</evidence>
<dbReference type="Gene3D" id="3.40.50.10490">
    <property type="entry name" value="Glucose-6-phosphate isomerase like protein, domain 1"/>
    <property type="match status" value="1"/>
</dbReference>
<dbReference type="PANTHER" id="PTHR38418:SF2">
    <property type="entry name" value="SUGAR ISOMERASE, KPSF_GUTQ (AFU_ORTHOLOGUE AFUA_6G08860)"/>
    <property type="match status" value="1"/>
</dbReference>
<dbReference type="PaxDb" id="55529-EKX42088"/>
<dbReference type="eggNOG" id="ENOG502RDRP">
    <property type="taxonomic scope" value="Eukaryota"/>
</dbReference>
<reference evidence="3" key="3">
    <citation type="submission" date="2016-03" db="UniProtKB">
        <authorList>
            <consortium name="EnsemblProtists"/>
        </authorList>
    </citation>
    <scope>IDENTIFICATION</scope>
</reference>
<sequence length="278" mass="29593">MASLKRCLMLCRKTSGLLLGSQKVAQKVAGSGRCRGFSSTESLGRRHCKGSLGEGATNLDGNKEFLISKIEEVRPACELEKTSPHSLARRVIQEEAEALMRLADKVDASFDDAVSMLERLDANSRVIVVGIGKSGHLGRKIAATFSSTGTSALFMHATEALHGDLGVVRGGDVVLLLSNSGETQEVLDVARSLKEMRVKTIAVCSSETSTLSSLCSLCIPIGKHKELDHNGLAPTASAIVMMSVGDALAVVLSKRKRFSKKDFSRCHPAGEIGKAARD</sequence>
<gene>
    <name evidence="2" type="ORF">GUITHDRAFT_111941</name>
</gene>
<name>L1J0M9_GUITC</name>
<accession>L1J0M9</accession>
<protein>
    <recommendedName>
        <fullName evidence="1">SIS domain-containing protein</fullName>
    </recommendedName>
</protein>
<evidence type="ECO:0000313" key="4">
    <source>
        <dbReference type="Proteomes" id="UP000011087"/>
    </source>
</evidence>
<dbReference type="Pfam" id="PF01380">
    <property type="entry name" value="SIS"/>
    <property type="match status" value="1"/>
</dbReference>
<dbReference type="AlphaFoldDB" id="L1J0M9"/>
<feature type="domain" description="SIS" evidence="1">
    <location>
        <begin position="116"/>
        <end position="258"/>
    </location>
</feature>
<keyword evidence="4" id="KW-1185">Reference proteome</keyword>
<evidence type="ECO:0000313" key="3">
    <source>
        <dbReference type="EnsemblProtists" id="EKX42088"/>
    </source>
</evidence>
<dbReference type="InterPro" id="IPR046348">
    <property type="entry name" value="SIS_dom_sf"/>
</dbReference>
<dbReference type="GeneID" id="17298727"/>
<reference evidence="2 4" key="1">
    <citation type="journal article" date="2012" name="Nature">
        <title>Algal genomes reveal evolutionary mosaicism and the fate of nucleomorphs.</title>
        <authorList>
            <consortium name="DOE Joint Genome Institute"/>
            <person name="Curtis B.A."/>
            <person name="Tanifuji G."/>
            <person name="Burki F."/>
            <person name="Gruber A."/>
            <person name="Irimia M."/>
            <person name="Maruyama S."/>
            <person name="Arias M.C."/>
            <person name="Ball S.G."/>
            <person name="Gile G.H."/>
            <person name="Hirakawa Y."/>
            <person name="Hopkins J.F."/>
            <person name="Kuo A."/>
            <person name="Rensing S.A."/>
            <person name="Schmutz J."/>
            <person name="Symeonidi A."/>
            <person name="Elias M."/>
            <person name="Eveleigh R.J."/>
            <person name="Herman E.K."/>
            <person name="Klute M.J."/>
            <person name="Nakayama T."/>
            <person name="Obornik M."/>
            <person name="Reyes-Prieto A."/>
            <person name="Armbrust E.V."/>
            <person name="Aves S.J."/>
            <person name="Beiko R.G."/>
            <person name="Coutinho P."/>
            <person name="Dacks J.B."/>
            <person name="Durnford D.G."/>
            <person name="Fast N.M."/>
            <person name="Green B.R."/>
            <person name="Grisdale C.J."/>
            <person name="Hempel F."/>
            <person name="Henrissat B."/>
            <person name="Hoppner M.P."/>
            <person name="Ishida K."/>
            <person name="Kim E."/>
            <person name="Koreny L."/>
            <person name="Kroth P.G."/>
            <person name="Liu Y."/>
            <person name="Malik S.B."/>
            <person name="Maier U.G."/>
            <person name="McRose D."/>
            <person name="Mock T."/>
            <person name="Neilson J.A."/>
            <person name="Onodera N.T."/>
            <person name="Poole A.M."/>
            <person name="Pritham E.J."/>
            <person name="Richards T.A."/>
            <person name="Rocap G."/>
            <person name="Roy S.W."/>
            <person name="Sarai C."/>
            <person name="Schaack S."/>
            <person name="Shirato S."/>
            <person name="Slamovits C.H."/>
            <person name="Spencer D.F."/>
            <person name="Suzuki S."/>
            <person name="Worden A.Z."/>
            <person name="Zauner S."/>
            <person name="Barry K."/>
            <person name="Bell C."/>
            <person name="Bharti A.K."/>
            <person name="Crow J.A."/>
            <person name="Grimwood J."/>
            <person name="Kramer R."/>
            <person name="Lindquist E."/>
            <person name="Lucas S."/>
            <person name="Salamov A."/>
            <person name="McFadden G.I."/>
            <person name="Lane C.E."/>
            <person name="Keeling P.J."/>
            <person name="Gray M.W."/>
            <person name="Grigoriev I.V."/>
            <person name="Archibald J.M."/>
        </authorList>
    </citation>
    <scope>NUCLEOTIDE SEQUENCE</scope>
    <source>
        <strain evidence="2 4">CCMP2712</strain>
    </source>
</reference>
<dbReference type="PANTHER" id="PTHR38418">
    <property type="entry name" value="SUGAR ISOMERASE, KPSF/GUTQ (AFU_ORTHOLOGUE AFUA_6G08860)"/>
    <property type="match status" value="1"/>
</dbReference>
<proteinExistence type="predicted"/>
<dbReference type="GO" id="GO:0097367">
    <property type="term" value="F:carbohydrate derivative binding"/>
    <property type="evidence" value="ECO:0007669"/>
    <property type="project" value="InterPro"/>
</dbReference>
<dbReference type="STRING" id="905079.L1J0M9"/>
<dbReference type="CDD" id="cd05014">
    <property type="entry name" value="SIS_Kpsf"/>
    <property type="match status" value="1"/>
</dbReference>
<dbReference type="PROSITE" id="PS51464">
    <property type="entry name" value="SIS"/>
    <property type="match status" value="1"/>
</dbReference>
<evidence type="ECO:0000259" key="1">
    <source>
        <dbReference type="PROSITE" id="PS51464"/>
    </source>
</evidence>
<dbReference type="SUPFAM" id="SSF53697">
    <property type="entry name" value="SIS domain"/>
    <property type="match status" value="1"/>
</dbReference>
<dbReference type="HOGENOM" id="CLU_040681_5_3_1"/>
<dbReference type="InterPro" id="IPR035474">
    <property type="entry name" value="SIS_Kpsf"/>
</dbReference>
<dbReference type="EMBL" id="JH993019">
    <property type="protein sequence ID" value="EKX42088.1"/>
    <property type="molecule type" value="Genomic_DNA"/>
</dbReference>